<evidence type="ECO:0000313" key="2">
    <source>
        <dbReference type="Proteomes" id="UP000007800"/>
    </source>
</evidence>
<dbReference type="GeneID" id="9061075"/>
<dbReference type="RefSeq" id="XP_002780292.1">
    <property type="nucleotide sequence ID" value="XM_002780246.1"/>
</dbReference>
<proteinExistence type="predicted"/>
<keyword evidence="2" id="KW-1185">Reference proteome</keyword>
<dbReference type="InParanoid" id="C5KU45"/>
<dbReference type="Proteomes" id="UP000007800">
    <property type="component" value="Unassembled WGS sequence"/>
</dbReference>
<evidence type="ECO:0000313" key="1">
    <source>
        <dbReference type="EMBL" id="EER12087.1"/>
    </source>
</evidence>
<dbReference type="OMA" id="CKENQLL"/>
<dbReference type="AlphaFoldDB" id="C5KU45"/>
<dbReference type="OrthoDB" id="446085at2759"/>
<reference evidence="1 2" key="1">
    <citation type="submission" date="2008-07" db="EMBL/GenBank/DDBJ databases">
        <authorList>
            <person name="El-Sayed N."/>
            <person name="Caler E."/>
            <person name="Inman J."/>
            <person name="Amedeo P."/>
            <person name="Hass B."/>
            <person name="Wortman J."/>
        </authorList>
    </citation>
    <scope>NUCLEOTIDE SEQUENCE [LARGE SCALE GENOMIC DNA]</scope>
    <source>
        <strain evidence="2">ATCC 50983 / TXsc</strain>
    </source>
</reference>
<name>C5KU45_PERM5</name>
<accession>C5KU45</accession>
<gene>
    <name evidence="1" type="ORF">Pmar_PMAR019193</name>
</gene>
<protein>
    <submittedName>
        <fullName evidence="1">Uncharacterized protein</fullName>
    </submittedName>
</protein>
<sequence length="290" mass="32737">MGESKGVRYYFDPWPKGMGLSVSELDSREVNGFSCHHTRPSLVPFKYSQSGSAWLYTVSDIRGFREYHTSGNIARETCFETFTHAERGKQRAKILSLEHPVVTTANQLCAGGELVLSMAEEEPAPNGVYYGFTEDGLEVTIKFDGRSRIKEVRMNGPKRERYTELIFSMIGKAISCVFGIQGEDGVTDLIVEPVDPTKFNGTKESFQSARLNTMVGQPFDPSNLRRLFGLSEPGKLKRLRSRIARSIRSIRIPAFSMHRRMMRDGMDEKLLAEDEIDSELSRNTTQMIAD</sequence>
<dbReference type="EMBL" id="GG676180">
    <property type="protein sequence ID" value="EER12087.1"/>
    <property type="molecule type" value="Genomic_DNA"/>
</dbReference>
<organism evidence="2">
    <name type="scientific">Perkinsus marinus (strain ATCC 50983 / TXsc)</name>
    <dbReference type="NCBI Taxonomy" id="423536"/>
    <lineage>
        <taxon>Eukaryota</taxon>
        <taxon>Sar</taxon>
        <taxon>Alveolata</taxon>
        <taxon>Perkinsozoa</taxon>
        <taxon>Perkinsea</taxon>
        <taxon>Perkinsida</taxon>
        <taxon>Perkinsidae</taxon>
        <taxon>Perkinsus</taxon>
    </lineage>
</organism>